<evidence type="ECO:0000256" key="1">
    <source>
        <dbReference type="ARBA" id="ARBA00004127"/>
    </source>
</evidence>
<dbReference type="RefSeq" id="WP_075024816.1">
    <property type="nucleotide sequence ID" value="NZ_CP083237.1"/>
</dbReference>
<organism evidence="7 8">
    <name type="scientific">Actinomadura madurae</name>
    <dbReference type="NCBI Taxonomy" id="1993"/>
    <lineage>
        <taxon>Bacteria</taxon>
        <taxon>Bacillati</taxon>
        <taxon>Actinomycetota</taxon>
        <taxon>Actinomycetes</taxon>
        <taxon>Streptosporangiales</taxon>
        <taxon>Thermomonosporaceae</taxon>
        <taxon>Actinomadura</taxon>
    </lineage>
</organism>
<keyword evidence="8" id="KW-1185">Reference proteome</keyword>
<accession>A0A1I5Y2B2</accession>
<feature type="transmembrane region" description="Helical" evidence="5">
    <location>
        <begin position="93"/>
        <end position="113"/>
    </location>
</feature>
<reference evidence="7 8" key="1">
    <citation type="submission" date="2016-10" db="EMBL/GenBank/DDBJ databases">
        <authorList>
            <person name="de Groot N.N."/>
        </authorList>
    </citation>
    <scope>NUCLEOTIDE SEQUENCE [LARGE SCALE GENOMIC DNA]</scope>
    <source>
        <strain evidence="7 8">DSM 43067</strain>
    </source>
</reference>
<proteinExistence type="predicted"/>
<evidence type="ECO:0000256" key="3">
    <source>
        <dbReference type="ARBA" id="ARBA00022989"/>
    </source>
</evidence>
<dbReference type="GO" id="GO:0012505">
    <property type="term" value="C:endomembrane system"/>
    <property type="evidence" value="ECO:0007669"/>
    <property type="project" value="UniProtKB-SubCell"/>
</dbReference>
<dbReference type="Pfam" id="PF06803">
    <property type="entry name" value="DUF1232"/>
    <property type="match status" value="1"/>
</dbReference>
<evidence type="ECO:0000313" key="8">
    <source>
        <dbReference type="Proteomes" id="UP000183413"/>
    </source>
</evidence>
<feature type="transmembrane region" description="Helical" evidence="5">
    <location>
        <begin position="28"/>
        <end position="48"/>
    </location>
</feature>
<dbReference type="Proteomes" id="UP000183413">
    <property type="component" value="Unassembled WGS sequence"/>
</dbReference>
<feature type="transmembrane region" description="Helical" evidence="5">
    <location>
        <begin position="69"/>
        <end position="87"/>
    </location>
</feature>
<sequence>MVWLGLVLVVAGAVPALTASGDLAGVDLTVAGAIAMAAGAVLLVAGILRLRGRRRAGPGGAAQAYYRTSTGKIVAMVVAVVYIVSPVDLIPDVFLPVGVVDDATAFTWLLVALGQEYTRRSRAARRAR</sequence>
<dbReference type="EMBL" id="FOVH01000029">
    <property type="protein sequence ID" value="SFQ38401.1"/>
    <property type="molecule type" value="Genomic_DNA"/>
</dbReference>
<evidence type="ECO:0000256" key="5">
    <source>
        <dbReference type="SAM" id="Phobius"/>
    </source>
</evidence>
<keyword evidence="4 5" id="KW-0472">Membrane</keyword>
<evidence type="ECO:0000256" key="2">
    <source>
        <dbReference type="ARBA" id="ARBA00022692"/>
    </source>
</evidence>
<dbReference type="InParanoid" id="A0A1I5Y2B2"/>
<dbReference type="GeneID" id="99650731"/>
<keyword evidence="3 5" id="KW-1133">Transmembrane helix</keyword>
<comment type="subcellular location">
    <subcellularLocation>
        <location evidence="1">Endomembrane system</location>
        <topology evidence="1">Multi-pass membrane protein</topology>
    </subcellularLocation>
</comment>
<dbReference type="InterPro" id="IPR010652">
    <property type="entry name" value="DUF1232"/>
</dbReference>
<feature type="domain" description="DUF1232" evidence="6">
    <location>
        <begin position="73"/>
        <end position="108"/>
    </location>
</feature>
<name>A0A1I5Y2B2_9ACTN</name>
<dbReference type="AlphaFoldDB" id="A0A1I5Y2B2"/>
<keyword evidence="2 5" id="KW-0812">Transmembrane</keyword>
<evidence type="ECO:0000256" key="4">
    <source>
        <dbReference type="ARBA" id="ARBA00023136"/>
    </source>
</evidence>
<protein>
    <recommendedName>
        <fullName evidence="6">DUF1232 domain-containing protein</fullName>
    </recommendedName>
</protein>
<evidence type="ECO:0000313" key="7">
    <source>
        <dbReference type="EMBL" id="SFQ38401.1"/>
    </source>
</evidence>
<gene>
    <name evidence="7" type="ORF">SAMN04489713_12950</name>
</gene>
<evidence type="ECO:0000259" key="6">
    <source>
        <dbReference type="Pfam" id="PF06803"/>
    </source>
</evidence>